<dbReference type="Proteomes" id="UP000681722">
    <property type="component" value="Unassembled WGS sequence"/>
</dbReference>
<sequence length="101" mass="11042">MTTSVTDALSELQDVLNKCKWKMNNEPNEPLPPPYSQVQLPSLVVVPAPAAGLGPGQHFEVLPQIPALQQIPGKLYQSKPCCYQYNKVLFLAGAGGRPRTR</sequence>
<reference evidence="1" key="1">
    <citation type="submission" date="2021-02" db="EMBL/GenBank/DDBJ databases">
        <authorList>
            <person name="Nowell W R."/>
        </authorList>
    </citation>
    <scope>NUCLEOTIDE SEQUENCE</scope>
</reference>
<dbReference type="EMBL" id="CAJNOQ010020116">
    <property type="protein sequence ID" value="CAF1463139.1"/>
    <property type="molecule type" value="Genomic_DNA"/>
</dbReference>
<evidence type="ECO:0000313" key="1">
    <source>
        <dbReference type="EMBL" id="CAF1463139.1"/>
    </source>
</evidence>
<dbReference type="AlphaFoldDB" id="A0A815QK39"/>
<evidence type="ECO:0000313" key="2">
    <source>
        <dbReference type="EMBL" id="CAF4332901.1"/>
    </source>
</evidence>
<evidence type="ECO:0000313" key="3">
    <source>
        <dbReference type="Proteomes" id="UP000663829"/>
    </source>
</evidence>
<dbReference type="EMBL" id="CAJOBC010085573">
    <property type="protein sequence ID" value="CAF4332901.1"/>
    <property type="molecule type" value="Genomic_DNA"/>
</dbReference>
<dbReference type="Proteomes" id="UP000663829">
    <property type="component" value="Unassembled WGS sequence"/>
</dbReference>
<accession>A0A815QK39</accession>
<comment type="caution">
    <text evidence="1">The sequence shown here is derived from an EMBL/GenBank/DDBJ whole genome shotgun (WGS) entry which is preliminary data.</text>
</comment>
<gene>
    <name evidence="1" type="ORF">GPM918_LOCUS35165</name>
    <name evidence="2" type="ORF">SRO942_LOCUS35879</name>
</gene>
<organism evidence="1 3">
    <name type="scientific">Didymodactylos carnosus</name>
    <dbReference type="NCBI Taxonomy" id="1234261"/>
    <lineage>
        <taxon>Eukaryota</taxon>
        <taxon>Metazoa</taxon>
        <taxon>Spiralia</taxon>
        <taxon>Gnathifera</taxon>
        <taxon>Rotifera</taxon>
        <taxon>Eurotatoria</taxon>
        <taxon>Bdelloidea</taxon>
        <taxon>Philodinida</taxon>
        <taxon>Philodinidae</taxon>
        <taxon>Didymodactylos</taxon>
    </lineage>
</organism>
<name>A0A815QK39_9BILA</name>
<feature type="non-terminal residue" evidence="1">
    <location>
        <position position="101"/>
    </location>
</feature>
<keyword evidence="3" id="KW-1185">Reference proteome</keyword>
<proteinExistence type="predicted"/>
<protein>
    <submittedName>
        <fullName evidence="1">Uncharacterized protein</fullName>
    </submittedName>
</protein>